<protein>
    <submittedName>
        <fullName evidence="1">Uncharacterized protein</fullName>
    </submittedName>
</protein>
<evidence type="ECO:0000313" key="1">
    <source>
        <dbReference type="EMBL" id="ACS43246.1"/>
    </source>
</evidence>
<sequence length="28" mass="3143">MATAMRKGIKRGRFGPLAVVEVMVRVRL</sequence>
<dbReference type="EMBL" id="CP001511">
    <property type="protein sequence ID" value="ACS43246.1"/>
    <property type="molecule type" value="Genomic_DNA"/>
</dbReference>
<geneLocation type="plasmid" evidence="1 2">
    <name>megaplasmid</name>
</geneLocation>
<proteinExistence type="predicted"/>
<reference evidence="1 2" key="1">
    <citation type="journal article" date="2009" name="PLoS ONE">
        <title>Methylobacterium genome sequences: a reference blueprint to investigate microbial metabolism of C1 compounds from natural and industrial sources.</title>
        <authorList>
            <person name="Vuilleumier S."/>
            <person name="Chistoserdova L."/>
            <person name="Lee M.-C."/>
            <person name="Bringel F."/>
            <person name="Lajus A."/>
            <person name="Zhou Y."/>
            <person name="Gourion B."/>
            <person name="Barbe V."/>
            <person name="Chang J."/>
            <person name="Cruveiller S."/>
            <person name="Dossat C."/>
            <person name="Gillett W."/>
            <person name="Gruffaz C."/>
            <person name="Haugen E."/>
            <person name="Hourcade E."/>
            <person name="Levy R."/>
            <person name="Mangenot S."/>
            <person name="Muller E."/>
            <person name="Nadalig T."/>
            <person name="Pagni M."/>
            <person name="Penny C."/>
            <person name="Peyraud R."/>
            <person name="Robinson D.G."/>
            <person name="Roche D."/>
            <person name="Rouy Z."/>
            <person name="Saenampechek C."/>
            <person name="Salvignol G."/>
            <person name="Vallenet D."/>
            <person name="Wu Z."/>
            <person name="Marx C.J."/>
            <person name="Vorholt J.A."/>
            <person name="Olson M.V."/>
            <person name="Kaul R."/>
            <person name="Weissenbach J."/>
            <person name="Medigue C."/>
            <person name="Lidstrom M.E."/>
        </authorList>
    </citation>
    <scope>NUCLEOTIDE SEQUENCE [LARGE SCALE GENOMIC DNA]</scope>
    <source>
        <strain evidence="2">ATCC 14718 / DSM 1338 / JCM 2805 / NCIMB 9133 / AM1</strain>
    </source>
</reference>
<organism evidence="1 2">
    <name type="scientific">Methylorubrum extorquens (strain ATCC 14718 / DSM 1338 / JCM 2805 / NCIMB 9133 / AM1)</name>
    <name type="common">Methylobacterium extorquens</name>
    <dbReference type="NCBI Taxonomy" id="272630"/>
    <lineage>
        <taxon>Bacteria</taxon>
        <taxon>Pseudomonadati</taxon>
        <taxon>Pseudomonadota</taxon>
        <taxon>Alphaproteobacteria</taxon>
        <taxon>Hyphomicrobiales</taxon>
        <taxon>Methylobacteriaceae</taxon>
        <taxon>Methylorubrum</taxon>
    </lineage>
</organism>
<name>C5B464_METEA</name>
<gene>
    <name evidence="1" type="ordered locus">MexAM1_META2p0394</name>
</gene>
<dbReference type="HOGENOM" id="CLU_3412689_0_0_5"/>
<dbReference type="AlphaFoldDB" id="C5B464"/>
<dbReference type="KEGG" id="mea:Mex_2p0394"/>
<keyword evidence="2" id="KW-1185">Reference proteome</keyword>
<keyword evidence="1" id="KW-0614">Plasmid</keyword>
<accession>C5B464</accession>
<evidence type="ECO:0000313" key="2">
    <source>
        <dbReference type="Proteomes" id="UP000009081"/>
    </source>
</evidence>
<dbReference type="Proteomes" id="UP000009081">
    <property type="component" value="Plasmid megaplasmid"/>
</dbReference>